<dbReference type="SUPFAM" id="SSF56601">
    <property type="entry name" value="beta-lactamase/transpeptidase-like"/>
    <property type="match status" value="1"/>
</dbReference>
<feature type="transmembrane region" description="Helical" evidence="10">
    <location>
        <begin position="47"/>
        <end position="73"/>
    </location>
</feature>
<evidence type="ECO:0000256" key="4">
    <source>
        <dbReference type="ARBA" id="ARBA00022679"/>
    </source>
</evidence>
<dbReference type="AlphaFoldDB" id="A0A1H3NN39"/>
<dbReference type="SMART" id="SM00740">
    <property type="entry name" value="PASTA"/>
    <property type="match status" value="1"/>
</dbReference>
<dbReference type="Pfam" id="PF03793">
    <property type="entry name" value="PASTA"/>
    <property type="match status" value="1"/>
</dbReference>
<dbReference type="STRING" id="405436.SAMN05444365_10465"/>
<evidence type="ECO:0000313" key="12">
    <source>
        <dbReference type="EMBL" id="SDY90090.1"/>
    </source>
</evidence>
<dbReference type="InterPro" id="IPR036950">
    <property type="entry name" value="PBP_transglycosylase"/>
</dbReference>
<keyword evidence="2" id="KW-0645">Protease</keyword>
<evidence type="ECO:0000256" key="7">
    <source>
        <dbReference type="ARBA" id="ARBA00034000"/>
    </source>
</evidence>
<dbReference type="GO" id="GO:0009002">
    <property type="term" value="F:serine-type D-Ala-D-Ala carboxypeptidase activity"/>
    <property type="evidence" value="ECO:0007669"/>
    <property type="project" value="UniProtKB-EC"/>
</dbReference>
<dbReference type="GO" id="GO:0009252">
    <property type="term" value="P:peptidoglycan biosynthetic process"/>
    <property type="evidence" value="ECO:0007669"/>
    <property type="project" value="TreeGrafter"/>
</dbReference>
<feature type="region of interest" description="Disordered" evidence="9">
    <location>
        <begin position="419"/>
        <end position="442"/>
    </location>
</feature>
<evidence type="ECO:0000256" key="3">
    <source>
        <dbReference type="ARBA" id="ARBA00022676"/>
    </source>
</evidence>
<dbReference type="EMBL" id="FNPH01000004">
    <property type="protein sequence ID" value="SDY90090.1"/>
    <property type="molecule type" value="Genomic_DNA"/>
</dbReference>
<dbReference type="GO" id="GO:0030288">
    <property type="term" value="C:outer membrane-bounded periplasmic space"/>
    <property type="evidence" value="ECO:0007669"/>
    <property type="project" value="TreeGrafter"/>
</dbReference>
<dbReference type="PROSITE" id="PS51178">
    <property type="entry name" value="PASTA"/>
    <property type="match status" value="1"/>
</dbReference>
<keyword evidence="10" id="KW-0812">Transmembrane</keyword>
<keyword evidence="10" id="KW-0472">Membrane</keyword>
<protein>
    <submittedName>
        <fullName evidence="12">Membrane carboxypeptidase (Penicillin-binding protein)</fullName>
    </submittedName>
</protein>
<dbReference type="InterPro" id="IPR005543">
    <property type="entry name" value="PASTA_dom"/>
</dbReference>
<proteinExistence type="predicted"/>
<evidence type="ECO:0000259" key="11">
    <source>
        <dbReference type="PROSITE" id="PS51178"/>
    </source>
</evidence>
<keyword evidence="3" id="KW-0328">Glycosyltransferase</keyword>
<gene>
    <name evidence="12" type="ORF">SAMN05444365_10465</name>
</gene>
<evidence type="ECO:0000256" key="8">
    <source>
        <dbReference type="ARBA" id="ARBA00049902"/>
    </source>
</evidence>
<dbReference type="InterPro" id="IPR012338">
    <property type="entry name" value="Beta-lactam/transpept-like"/>
</dbReference>
<keyword evidence="4" id="KW-0808">Transferase</keyword>
<name>A0A1H3NN39_9ACTN</name>
<comment type="catalytic activity">
    <reaction evidence="7">
        <text>Preferential cleavage: (Ac)2-L-Lys-D-Ala-|-D-Ala. Also transpeptidation of peptidyl-alanyl moieties that are N-acyl substituents of D-alanine.</text>
        <dbReference type="EC" id="3.4.16.4"/>
    </reaction>
</comment>
<evidence type="ECO:0000256" key="10">
    <source>
        <dbReference type="SAM" id="Phobius"/>
    </source>
</evidence>
<dbReference type="InterPro" id="IPR050396">
    <property type="entry name" value="Glycosyltr_51/Transpeptidase"/>
</dbReference>
<dbReference type="Gene3D" id="3.40.710.10">
    <property type="entry name" value="DD-peptidase/beta-lactamase superfamily"/>
    <property type="match status" value="1"/>
</dbReference>
<dbReference type="Pfam" id="PF00912">
    <property type="entry name" value="Transgly"/>
    <property type="match status" value="1"/>
</dbReference>
<dbReference type="GO" id="GO:0008955">
    <property type="term" value="F:peptidoglycan glycosyltransferase activity"/>
    <property type="evidence" value="ECO:0007669"/>
    <property type="project" value="UniProtKB-EC"/>
</dbReference>
<keyword evidence="13" id="KW-1185">Reference proteome</keyword>
<dbReference type="CDD" id="cd06577">
    <property type="entry name" value="PASTA_pknB"/>
    <property type="match status" value="1"/>
</dbReference>
<organism evidence="12 13">
    <name type="scientific">Micromonospora pattaloongensis</name>
    <dbReference type="NCBI Taxonomy" id="405436"/>
    <lineage>
        <taxon>Bacteria</taxon>
        <taxon>Bacillati</taxon>
        <taxon>Actinomycetota</taxon>
        <taxon>Actinomycetes</taxon>
        <taxon>Micromonosporales</taxon>
        <taxon>Micromonosporaceae</taxon>
        <taxon>Micromonospora</taxon>
    </lineage>
</organism>
<dbReference type="GO" id="GO:0006508">
    <property type="term" value="P:proteolysis"/>
    <property type="evidence" value="ECO:0007669"/>
    <property type="project" value="UniProtKB-KW"/>
</dbReference>
<dbReference type="Gene3D" id="1.10.3810.10">
    <property type="entry name" value="Biosynthetic peptidoglycan transglycosylase-like"/>
    <property type="match status" value="1"/>
</dbReference>
<keyword evidence="5" id="KW-0378">Hydrolase</keyword>
<dbReference type="Proteomes" id="UP000242415">
    <property type="component" value="Unassembled WGS sequence"/>
</dbReference>
<dbReference type="PANTHER" id="PTHR32282:SF33">
    <property type="entry name" value="PEPTIDOGLYCAN GLYCOSYLTRANSFERASE"/>
    <property type="match status" value="1"/>
</dbReference>
<evidence type="ECO:0000256" key="5">
    <source>
        <dbReference type="ARBA" id="ARBA00022801"/>
    </source>
</evidence>
<dbReference type="SUPFAM" id="SSF53955">
    <property type="entry name" value="Lysozyme-like"/>
    <property type="match status" value="1"/>
</dbReference>
<evidence type="ECO:0000256" key="1">
    <source>
        <dbReference type="ARBA" id="ARBA00022645"/>
    </source>
</evidence>
<evidence type="ECO:0000313" key="13">
    <source>
        <dbReference type="Proteomes" id="UP000242415"/>
    </source>
</evidence>
<feature type="domain" description="PASTA" evidence="11">
    <location>
        <begin position="746"/>
        <end position="810"/>
    </location>
</feature>
<sequence length="817" mass="87074">MSSRNCPWRVALSRDVTGVSDAETISSRKQTNSSGKQTISSRKRSPLLVCGLLAGVAVAAAAFPAVAVSGLAVKAGAETFEGLPGELTTKQAPQATEVYTSDGETLLARFADENRRDVPLADVAPIMRQAIVAAEDRAFYRHNGIDAKGIARAFVANNSGSLQQGASTLTMQFVRMSITYAATDPAAIVAASEDTGVRKIREARLAIQIEKRLSKDEILERYLNLAPFGNGTYGIYAASQFYFRKQPHALGIDEAAMIAGLVKSPSEFNPLTEDGARATLQRRNWVLEQMRETGVITLEEAAAAQASTLHVRGEAPPNGCLAARPNHWGFFCDYFYRWWLAQPAFGITTYDRERRLKGGGYRVVTTLDARTQAAARRNVHTRLRDADPAALMVAAIEPGTGRVRALAANRTFALDNPAAPRNGLSANPPKARKGIRGSYPRTTNPIVTGGGDIAGYQAGSTFKIFTLIAALQNAYPLDYTINAPRIYQSKYTGASGAAACPHSRRYCPRNADDGMAGVHNAWTAFGSSVNTYFVPLQERVGAANVVDVARRLGITFRAPKEAALADDPQAANGWGAFTLGVSATTPLEVANAYATLAADGRFCQPTPVQEIRDSRGADLPVAAPACVQTINREVARAALDAARCPVGDKSAFGECRGATEPRVRRVVRHPVAGKTGTTDRDRTAAMVATTRSLAVAGILADPDWPETTRKMSHRIVNPAVYRTLAAAMAGRRPQDFPRPEPRLAYGDQVAVPDVTCKSVAEATALLTGAGFQVEVEARPVPSGCPANTVAGTEPSGWTVAGGVVVMRVVGPTYGGYP</sequence>
<evidence type="ECO:0000256" key="9">
    <source>
        <dbReference type="SAM" id="MobiDB-lite"/>
    </source>
</evidence>
<keyword evidence="1 12" id="KW-0121">Carboxypeptidase</keyword>
<reference evidence="13" key="1">
    <citation type="submission" date="2016-10" db="EMBL/GenBank/DDBJ databases">
        <authorList>
            <person name="Varghese N."/>
            <person name="Submissions S."/>
        </authorList>
    </citation>
    <scope>NUCLEOTIDE SEQUENCE [LARGE SCALE GENOMIC DNA]</scope>
    <source>
        <strain evidence="13">DSM 45245</strain>
    </source>
</reference>
<dbReference type="InterPro" id="IPR001264">
    <property type="entry name" value="Glyco_trans_51"/>
</dbReference>
<dbReference type="GO" id="GO:0008658">
    <property type="term" value="F:penicillin binding"/>
    <property type="evidence" value="ECO:0007669"/>
    <property type="project" value="InterPro"/>
</dbReference>
<dbReference type="InterPro" id="IPR001460">
    <property type="entry name" value="PCN-bd_Tpept"/>
</dbReference>
<evidence type="ECO:0000256" key="2">
    <source>
        <dbReference type="ARBA" id="ARBA00022670"/>
    </source>
</evidence>
<accession>A0A1H3NN39</accession>
<comment type="catalytic activity">
    <reaction evidence="8">
        <text>[GlcNAc-(1-&gt;4)-Mur2Ac(oyl-L-Ala-gamma-D-Glu-L-Lys-D-Ala-D-Ala)](n)-di-trans,octa-cis-undecaprenyl diphosphate + beta-D-GlcNAc-(1-&gt;4)-Mur2Ac(oyl-L-Ala-gamma-D-Glu-L-Lys-D-Ala-D-Ala)-di-trans,octa-cis-undecaprenyl diphosphate = [GlcNAc-(1-&gt;4)-Mur2Ac(oyl-L-Ala-gamma-D-Glu-L-Lys-D-Ala-D-Ala)](n+1)-di-trans,octa-cis-undecaprenyl diphosphate + di-trans,octa-cis-undecaprenyl diphosphate + H(+)</text>
        <dbReference type="Rhea" id="RHEA:23708"/>
        <dbReference type="Rhea" id="RHEA-COMP:9602"/>
        <dbReference type="Rhea" id="RHEA-COMP:9603"/>
        <dbReference type="ChEBI" id="CHEBI:15378"/>
        <dbReference type="ChEBI" id="CHEBI:58405"/>
        <dbReference type="ChEBI" id="CHEBI:60033"/>
        <dbReference type="ChEBI" id="CHEBI:78435"/>
        <dbReference type="EC" id="2.4.99.28"/>
    </reaction>
</comment>
<dbReference type="Gene3D" id="3.30.10.20">
    <property type="match status" value="1"/>
</dbReference>
<dbReference type="PANTHER" id="PTHR32282">
    <property type="entry name" value="BINDING PROTEIN TRANSPEPTIDASE, PUTATIVE-RELATED"/>
    <property type="match status" value="1"/>
</dbReference>
<keyword evidence="10" id="KW-1133">Transmembrane helix</keyword>
<dbReference type="InterPro" id="IPR023346">
    <property type="entry name" value="Lysozyme-like_dom_sf"/>
</dbReference>
<keyword evidence="6" id="KW-0511">Multifunctional enzyme</keyword>
<evidence type="ECO:0000256" key="6">
    <source>
        <dbReference type="ARBA" id="ARBA00023268"/>
    </source>
</evidence>
<dbReference type="Pfam" id="PF00905">
    <property type="entry name" value="Transpeptidase"/>
    <property type="match status" value="1"/>
</dbReference>